<dbReference type="PANTHER" id="PTHR43418:SF7">
    <property type="entry name" value="CARBAMOYL-PHOSPHATE SYNTHASE SMALL CHAIN"/>
    <property type="match status" value="1"/>
</dbReference>
<gene>
    <name evidence="11" type="primary">carA</name>
    <name evidence="13" type="ORF">OKIT_0632</name>
</gene>
<dbReference type="SUPFAM" id="SSF52317">
    <property type="entry name" value="Class I glutamine amidotransferase-like"/>
    <property type="match status" value="1"/>
</dbReference>
<comment type="subunit">
    <text evidence="11">Composed of two chains; the small (or glutamine) chain promotes the hydrolysis of glutamine to ammonia, which is used by the large (or ammonia) chain to synthesize carbamoyl phosphate. Tetramer of heterodimers (alpha,beta)4.</text>
</comment>
<dbReference type="PRINTS" id="PR00097">
    <property type="entry name" value="ANTSNTHASEII"/>
</dbReference>
<evidence type="ECO:0000256" key="6">
    <source>
        <dbReference type="ARBA" id="ARBA00022840"/>
    </source>
</evidence>
<evidence type="ECO:0000256" key="5">
    <source>
        <dbReference type="ARBA" id="ARBA00022741"/>
    </source>
</evidence>
<feature type="binding site" evidence="11">
    <location>
        <position position="288"/>
    </location>
    <ligand>
        <name>L-glutamine</name>
        <dbReference type="ChEBI" id="CHEBI:58359"/>
    </ligand>
</feature>
<feature type="region of interest" description="CPSase" evidence="11">
    <location>
        <begin position="1"/>
        <end position="170"/>
    </location>
</feature>
<feature type="active site" evidence="11">
    <location>
        <position position="328"/>
    </location>
</feature>
<keyword evidence="6 11" id="KW-0067">ATP-binding</keyword>
<evidence type="ECO:0000256" key="9">
    <source>
        <dbReference type="ARBA" id="ARBA00048816"/>
    </source>
</evidence>
<dbReference type="AlphaFoldDB" id="G9WJD9"/>
<protein>
    <recommendedName>
        <fullName evidence="11">Carbamoyl phosphate synthase small chain</fullName>
        <ecNumber evidence="11">6.3.5.5</ecNumber>
    </recommendedName>
    <alternativeName>
        <fullName evidence="11">Carbamoyl phosphate synthetase glutamine chain</fullName>
    </alternativeName>
</protein>
<dbReference type="HAMAP" id="MF_01209">
    <property type="entry name" value="CPSase_S_chain"/>
    <property type="match status" value="1"/>
</dbReference>
<evidence type="ECO:0000313" key="14">
    <source>
        <dbReference type="Proteomes" id="UP000004959"/>
    </source>
</evidence>
<keyword evidence="11" id="KW-0028">Amino-acid biosynthesis</keyword>
<dbReference type="UniPathway" id="UPA00070">
    <property type="reaction ID" value="UER00115"/>
</dbReference>
<dbReference type="STRING" id="336988.NT96_09165"/>
<dbReference type="GO" id="GO:0006207">
    <property type="term" value="P:'de novo' pyrimidine nucleobase biosynthetic process"/>
    <property type="evidence" value="ECO:0007669"/>
    <property type="project" value="InterPro"/>
</dbReference>
<keyword evidence="14" id="KW-1185">Reference proteome</keyword>
<organism evidence="13 14">
    <name type="scientific">Oenococcus kitaharae DSM 17330</name>
    <dbReference type="NCBI Taxonomy" id="1045004"/>
    <lineage>
        <taxon>Bacteria</taxon>
        <taxon>Bacillati</taxon>
        <taxon>Bacillota</taxon>
        <taxon>Bacilli</taxon>
        <taxon>Lactobacillales</taxon>
        <taxon>Lactobacillaceae</taxon>
        <taxon>Oenococcus</taxon>
    </lineage>
</organism>
<dbReference type="Gene3D" id="3.40.50.880">
    <property type="match status" value="1"/>
</dbReference>
<evidence type="ECO:0000313" key="13">
    <source>
        <dbReference type="EMBL" id="EHN58745.1"/>
    </source>
</evidence>
<dbReference type="EMBL" id="AFVZ01000001">
    <property type="protein sequence ID" value="EHN58745.1"/>
    <property type="molecule type" value="Genomic_DNA"/>
</dbReference>
<comment type="similarity">
    <text evidence="3 11">Belongs to the CarA family.</text>
</comment>
<dbReference type="HOGENOM" id="CLU_035901_2_1_9"/>
<dbReference type="PRINTS" id="PR00096">
    <property type="entry name" value="GATASE"/>
</dbReference>
<comment type="catalytic activity">
    <reaction evidence="9 11">
        <text>hydrogencarbonate + L-glutamine + 2 ATP + H2O = carbamoyl phosphate + L-glutamate + 2 ADP + phosphate + 2 H(+)</text>
        <dbReference type="Rhea" id="RHEA:18633"/>
        <dbReference type="ChEBI" id="CHEBI:15377"/>
        <dbReference type="ChEBI" id="CHEBI:15378"/>
        <dbReference type="ChEBI" id="CHEBI:17544"/>
        <dbReference type="ChEBI" id="CHEBI:29985"/>
        <dbReference type="ChEBI" id="CHEBI:30616"/>
        <dbReference type="ChEBI" id="CHEBI:43474"/>
        <dbReference type="ChEBI" id="CHEBI:58228"/>
        <dbReference type="ChEBI" id="CHEBI:58359"/>
        <dbReference type="ChEBI" id="CHEBI:456216"/>
        <dbReference type="EC" id="6.3.5.5"/>
    </reaction>
</comment>
<feature type="binding site" evidence="11">
    <location>
        <position position="217"/>
    </location>
    <ligand>
        <name>L-glutamine</name>
        <dbReference type="ChEBI" id="CHEBI:58359"/>
    </ligand>
</feature>
<dbReference type="CDD" id="cd01744">
    <property type="entry name" value="GATase1_CPSase"/>
    <property type="match status" value="1"/>
</dbReference>
<feature type="binding site" evidence="11">
    <location>
        <position position="245"/>
    </location>
    <ligand>
        <name>L-glutamine</name>
        <dbReference type="ChEBI" id="CHEBI:58359"/>
    </ligand>
</feature>
<evidence type="ECO:0000256" key="8">
    <source>
        <dbReference type="ARBA" id="ARBA00022975"/>
    </source>
</evidence>
<dbReference type="GO" id="GO:0004088">
    <property type="term" value="F:carbamoyl-phosphate synthase (glutamine-hydrolyzing) activity"/>
    <property type="evidence" value="ECO:0007669"/>
    <property type="project" value="UniProtKB-UniRule"/>
</dbReference>
<dbReference type="Gene3D" id="3.50.30.20">
    <property type="entry name" value="Carbamoyl-phosphate synthase small subunit, N-terminal domain"/>
    <property type="match status" value="1"/>
</dbReference>
<dbReference type="SMART" id="SM01097">
    <property type="entry name" value="CPSase_sm_chain"/>
    <property type="match status" value="1"/>
</dbReference>
<dbReference type="GO" id="GO:0044205">
    <property type="term" value="P:'de novo' UMP biosynthetic process"/>
    <property type="evidence" value="ECO:0007669"/>
    <property type="project" value="UniProtKB-UniRule"/>
</dbReference>
<dbReference type="InterPro" id="IPR050472">
    <property type="entry name" value="Anth_synth/Amidotransfase"/>
</dbReference>
<dbReference type="InterPro" id="IPR006274">
    <property type="entry name" value="CarbamoylP_synth_ssu"/>
</dbReference>
<comment type="function">
    <text evidence="11">Small subunit of the glutamine-dependent carbamoyl phosphate synthetase (CPSase). CPSase catalyzes the formation of carbamoyl phosphate from the ammonia moiety of glutamine, carbonate, and phosphate donated by ATP, constituting the first step of 2 biosynthetic pathways, one leading to arginine and/or urea and the other to pyrimidine nucleotides. The small subunit (glutamine amidotransferase) binds and cleaves glutamine to supply the large subunit with the substrate ammonia.</text>
</comment>
<dbReference type="FunFam" id="3.50.30.20:FF:000001">
    <property type="entry name" value="Carbamoyl-phosphate synthase small chain"/>
    <property type="match status" value="1"/>
</dbReference>
<evidence type="ECO:0000256" key="7">
    <source>
        <dbReference type="ARBA" id="ARBA00022962"/>
    </source>
</evidence>
<feature type="binding site" evidence="11">
    <location>
        <position position="219"/>
    </location>
    <ligand>
        <name>L-glutamine</name>
        <dbReference type="ChEBI" id="CHEBI:58359"/>
    </ligand>
</feature>
<feature type="binding site" evidence="11">
    <location>
        <position position="285"/>
    </location>
    <ligand>
        <name>L-glutamine</name>
        <dbReference type="ChEBI" id="CHEBI:58359"/>
    </ligand>
</feature>
<evidence type="ECO:0000256" key="1">
    <source>
        <dbReference type="ARBA" id="ARBA00004812"/>
    </source>
</evidence>
<evidence type="ECO:0000256" key="10">
    <source>
        <dbReference type="ARBA" id="ARBA00049285"/>
    </source>
</evidence>
<keyword evidence="7 11" id="KW-0315">Glutamine amidotransferase</keyword>
<proteinExistence type="inferred from homology"/>
<dbReference type="GO" id="GO:0006526">
    <property type="term" value="P:L-arginine biosynthetic process"/>
    <property type="evidence" value="ECO:0007669"/>
    <property type="project" value="UniProtKB-UniRule"/>
</dbReference>
<comment type="pathway">
    <text evidence="2 11">Amino-acid biosynthesis; L-arginine biosynthesis; carbamoyl phosphate from bicarbonate: step 1/1.</text>
</comment>
<sequence>MKRYLVLANGSIYSGEAFGADVSASGELVFNTGMTGYQETLTDPSYQGQLIVFSYPLIGNYGINVADNQSSKAQAAAVIVHEAAVTPSHWRSQMSLDAWAKSEQLPGLSGIDTRKLVKELRDQGVMAASLVDEVSDKTISSSPSGTHVLPSLPALAVHKHIAAQGDGPLIAVMDFGIKESIIQALAERGCSVIVFPGSATAQTVLAIHPDGILLSNGPGDPKNWLDVLPEIRQLQQAKPLLGICLGHQLFAMANGARTFKMKFGHRGFNHAVKCDRGKAFFTAQNHGFAVDAASIPGTKLQVTYREINDGTIEGLQSTQDAAFSVQFHPDAAPGPHDGQAIFDQFLQLIGQTKQQLT</sequence>
<dbReference type="GO" id="GO:0004359">
    <property type="term" value="F:glutaminase activity"/>
    <property type="evidence" value="ECO:0007669"/>
    <property type="project" value="RHEA"/>
</dbReference>
<dbReference type="NCBIfam" id="TIGR01368">
    <property type="entry name" value="CPSaseIIsmall"/>
    <property type="match status" value="1"/>
</dbReference>
<dbReference type="RefSeq" id="WP_007745232.1">
    <property type="nucleotide sequence ID" value="NZ_CM001398.1"/>
</dbReference>
<dbReference type="InterPro" id="IPR029062">
    <property type="entry name" value="Class_I_gatase-like"/>
</dbReference>
<dbReference type="GO" id="GO:0005524">
    <property type="term" value="F:ATP binding"/>
    <property type="evidence" value="ECO:0007669"/>
    <property type="project" value="UniProtKB-UniRule"/>
</dbReference>
<dbReference type="InterPro" id="IPR017926">
    <property type="entry name" value="GATASE"/>
</dbReference>
<accession>G9WJD9</accession>
<dbReference type="UniPathway" id="UPA00068">
    <property type="reaction ID" value="UER00171"/>
</dbReference>
<dbReference type="InterPro" id="IPR035686">
    <property type="entry name" value="CPSase_GATase1"/>
</dbReference>
<evidence type="ECO:0000256" key="11">
    <source>
        <dbReference type="HAMAP-Rule" id="MF_01209"/>
    </source>
</evidence>
<comment type="pathway">
    <text evidence="1 11">Pyrimidine metabolism; UMP biosynthesis via de novo pathway; (S)-dihydroorotate from bicarbonate: step 1/3.</text>
</comment>
<keyword evidence="8 11" id="KW-0665">Pyrimidine biosynthesis</keyword>
<dbReference type="PROSITE" id="PS51273">
    <property type="entry name" value="GATASE_TYPE_1"/>
    <property type="match status" value="1"/>
</dbReference>
<dbReference type="PANTHER" id="PTHR43418">
    <property type="entry name" value="MULTIFUNCTIONAL TRYPTOPHAN BIOSYNTHESIS PROTEIN-RELATED"/>
    <property type="match status" value="1"/>
</dbReference>
<dbReference type="NCBIfam" id="NF009475">
    <property type="entry name" value="PRK12838.1"/>
    <property type="match status" value="1"/>
</dbReference>
<dbReference type="PATRIC" id="fig|1045004.4.peg.632"/>
<dbReference type="Pfam" id="PF00988">
    <property type="entry name" value="CPSase_sm_chain"/>
    <property type="match status" value="1"/>
</dbReference>
<feature type="active site" description="Nucleophile" evidence="11">
    <location>
        <position position="244"/>
    </location>
</feature>
<feature type="binding site" evidence="11">
    <location>
        <position position="248"/>
    </location>
    <ligand>
        <name>L-glutamine</name>
        <dbReference type="ChEBI" id="CHEBI:58359"/>
    </ligand>
</feature>
<feature type="binding site" evidence="11">
    <location>
        <position position="45"/>
    </location>
    <ligand>
        <name>L-glutamine</name>
        <dbReference type="ChEBI" id="CHEBI:58359"/>
    </ligand>
</feature>
<name>G9WJD9_9LACO</name>
<keyword evidence="4 11" id="KW-0436">Ligase</keyword>
<evidence type="ECO:0000259" key="12">
    <source>
        <dbReference type="SMART" id="SM01097"/>
    </source>
</evidence>
<dbReference type="SUPFAM" id="SSF52021">
    <property type="entry name" value="Carbamoyl phosphate synthetase, small subunit N-terminal domain"/>
    <property type="match status" value="1"/>
</dbReference>
<dbReference type="Proteomes" id="UP000004959">
    <property type="component" value="Chromosome"/>
</dbReference>
<feature type="domain" description="Carbamoyl-phosphate synthase small subunit N-terminal" evidence="12">
    <location>
        <begin position="1"/>
        <end position="131"/>
    </location>
</feature>
<comment type="catalytic activity">
    <reaction evidence="10 11">
        <text>L-glutamine + H2O = L-glutamate + NH4(+)</text>
        <dbReference type="Rhea" id="RHEA:15889"/>
        <dbReference type="ChEBI" id="CHEBI:15377"/>
        <dbReference type="ChEBI" id="CHEBI:28938"/>
        <dbReference type="ChEBI" id="CHEBI:29985"/>
        <dbReference type="ChEBI" id="CHEBI:58359"/>
    </reaction>
</comment>
<dbReference type="InterPro" id="IPR002474">
    <property type="entry name" value="CarbamoylP_synth_ssu_N"/>
</dbReference>
<keyword evidence="5 11" id="KW-0547">Nucleotide-binding</keyword>
<reference evidence="13 14" key="1">
    <citation type="journal article" date="2012" name="PLoS ONE">
        <title>Functional divergence in the genus oenococcus as predicted by genome sequencing of the newly-described species, Oenococcus kitaharae.</title>
        <authorList>
            <person name="Borneman A.R."/>
            <person name="McCarthy J.M."/>
            <person name="Chambers P.J."/>
            <person name="Bartowsky E.J."/>
        </authorList>
    </citation>
    <scope>NUCLEOTIDE SEQUENCE [LARGE SCALE GENOMIC DNA]</scope>
    <source>
        <strain evidence="14">DSM17330</strain>
    </source>
</reference>
<evidence type="ECO:0000256" key="2">
    <source>
        <dbReference type="ARBA" id="ARBA00005077"/>
    </source>
</evidence>
<comment type="caution">
    <text evidence="13">The sequence shown here is derived from an EMBL/GenBank/DDBJ whole genome shotgun (WGS) entry which is preliminary data.</text>
</comment>
<dbReference type="eggNOG" id="COG0505">
    <property type="taxonomic scope" value="Bacteria"/>
</dbReference>
<dbReference type="Pfam" id="PF00117">
    <property type="entry name" value="GATase"/>
    <property type="match status" value="1"/>
</dbReference>
<dbReference type="PRINTS" id="PR00099">
    <property type="entry name" value="CPSGATASE"/>
</dbReference>
<dbReference type="EC" id="6.3.5.5" evidence="11"/>
<evidence type="ECO:0000256" key="4">
    <source>
        <dbReference type="ARBA" id="ARBA00022598"/>
    </source>
</evidence>
<dbReference type="GO" id="GO:0006541">
    <property type="term" value="P:glutamine metabolic process"/>
    <property type="evidence" value="ECO:0007669"/>
    <property type="project" value="InterPro"/>
</dbReference>
<dbReference type="InterPro" id="IPR036480">
    <property type="entry name" value="CarbP_synth_ssu_N_sf"/>
</dbReference>
<keyword evidence="11" id="KW-0055">Arginine biosynthesis</keyword>
<feature type="binding site" evidence="11">
    <location>
        <position position="287"/>
    </location>
    <ligand>
        <name>L-glutamine</name>
        <dbReference type="ChEBI" id="CHEBI:58359"/>
    </ligand>
</feature>
<dbReference type="OrthoDB" id="9804328at2"/>
<evidence type="ECO:0000256" key="3">
    <source>
        <dbReference type="ARBA" id="ARBA00007800"/>
    </source>
</evidence>
<feature type="active site" evidence="11">
    <location>
        <position position="330"/>
    </location>
</feature>